<dbReference type="AlphaFoldDB" id="A0A857DKA8"/>
<gene>
    <name evidence="1" type="ORF">GQ588_12365</name>
</gene>
<protein>
    <submittedName>
        <fullName evidence="1">Uncharacterized protein</fullName>
    </submittedName>
</protein>
<dbReference type="Proteomes" id="UP000430508">
    <property type="component" value="Chromosome"/>
</dbReference>
<reference evidence="1 2" key="1">
    <citation type="submission" date="2019-12" db="EMBL/GenBank/DDBJ databases">
        <title>Sequence classification of anaerobic respiratory reductive dehalogenases: First we see many, then we see few.</title>
        <authorList>
            <person name="Molenda O."/>
            <person name="Puentes Jacome L.A."/>
            <person name="Cao X."/>
            <person name="Nesbo C.L."/>
            <person name="Tang S."/>
            <person name="Morson N."/>
            <person name="Patron J."/>
            <person name="Lomheim L."/>
            <person name="Wishart D.S."/>
            <person name="Edwards E.A."/>
        </authorList>
    </citation>
    <scope>NUCLEOTIDE SEQUENCE [LARGE SCALE GENOMIC DNA]</scope>
    <source>
        <strain evidence="1 2">12DCA</strain>
    </source>
</reference>
<evidence type="ECO:0000313" key="1">
    <source>
        <dbReference type="EMBL" id="QHA01377.1"/>
    </source>
</evidence>
<sequence>MERLTKALESNGLFIVDDFQIQHDANGYSGEAINKLAKFENFYDDLIFKQSEISMGLEKLRFEGKTNSVKFKQLLTNKMTNHTILILLKTYGLQ</sequence>
<accession>A0A857DKA8</accession>
<name>A0A857DKA8_9FIRM</name>
<organism evidence="1 2">
    <name type="scientific">Dehalobacter restrictus</name>
    <dbReference type="NCBI Taxonomy" id="55583"/>
    <lineage>
        <taxon>Bacteria</taxon>
        <taxon>Bacillati</taxon>
        <taxon>Bacillota</taxon>
        <taxon>Clostridia</taxon>
        <taxon>Eubacteriales</taxon>
        <taxon>Desulfitobacteriaceae</taxon>
        <taxon>Dehalobacter</taxon>
    </lineage>
</organism>
<evidence type="ECO:0000313" key="2">
    <source>
        <dbReference type="Proteomes" id="UP000430508"/>
    </source>
</evidence>
<dbReference type="EMBL" id="CP046996">
    <property type="protein sequence ID" value="QHA01377.1"/>
    <property type="molecule type" value="Genomic_DNA"/>
</dbReference>
<dbReference type="RefSeq" id="WP_019226043.1">
    <property type="nucleotide sequence ID" value="NZ_CP046996.1"/>
</dbReference>
<proteinExistence type="predicted"/>